<keyword evidence="3" id="KW-0547">Nucleotide-binding</keyword>
<gene>
    <name evidence="8" type="ORF">BA177_04050</name>
</gene>
<dbReference type="CDD" id="cd01166">
    <property type="entry name" value="KdgK"/>
    <property type="match status" value="1"/>
</dbReference>
<dbReference type="PANTHER" id="PTHR43085">
    <property type="entry name" value="HEXOKINASE FAMILY MEMBER"/>
    <property type="match status" value="1"/>
</dbReference>
<comment type="similarity">
    <text evidence="1">Belongs to the carbohydrate kinase PfkB family.</text>
</comment>
<evidence type="ECO:0000256" key="4">
    <source>
        <dbReference type="ARBA" id="ARBA00022777"/>
    </source>
</evidence>
<dbReference type="NCBIfam" id="TIGR04382">
    <property type="entry name" value="myo_inos_iolC_N"/>
    <property type="match status" value="1"/>
</dbReference>
<dbReference type="InterPro" id="IPR023314">
    <property type="entry name" value="Myo_inos_IolC-like_sf"/>
</dbReference>
<evidence type="ECO:0000313" key="9">
    <source>
        <dbReference type="Proteomes" id="UP000092695"/>
    </source>
</evidence>
<proteinExistence type="inferred from homology"/>
<dbReference type="Gene3D" id="2.20.150.10">
    <property type="entry name" value="putative 5-dehydro-2- deoxygluconokinase"/>
    <property type="match status" value="1"/>
</dbReference>
<dbReference type="SUPFAM" id="SSF53613">
    <property type="entry name" value="Ribokinase-like"/>
    <property type="match status" value="1"/>
</dbReference>
<dbReference type="InterPro" id="IPR002173">
    <property type="entry name" value="Carboh/pur_kinase_PfkB_CS"/>
</dbReference>
<dbReference type="Proteomes" id="UP000092695">
    <property type="component" value="Chromosome"/>
</dbReference>
<dbReference type="Pfam" id="PF09863">
    <property type="entry name" value="DUF2090"/>
    <property type="match status" value="1"/>
</dbReference>
<keyword evidence="2" id="KW-0808">Transferase</keyword>
<dbReference type="InterPro" id="IPR011611">
    <property type="entry name" value="PfkB_dom"/>
</dbReference>
<dbReference type="Pfam" id="PF00294">
    <property type="entry name" value="PfkB"/>
    <property type="match status" value="1"/>
</dbReference>
<evidence type="ECO:0000256" key="2">
    <source>
        <dbReference type="ARBA" id="ARBA00022679"/>
    </source>
</evidence>
<dbReference type="PROSITE" id="PS00584">
    <property type="entry name" value="PFKB_KINASES_2"/>
    <property type="match status" value="1"/>
</dbReference>
<dbReference type="Gene3D" id="3.20.20.70">
    <property type="entry name" value="Aldolase class I"/>
    <property type="match status" value="1"/>
</dbReference>
<feature type="domain" description="DUF2090" evidence="7">
    <location>
        <begin position="326"/>
        <end position="635"/>
    </location>
</feature>
<evidence type="ECO:0000256" key="5">
    <source>
        <dbReference type="ARBA" id="ARBA00022840"/>
    </source>
</evidence>
<dbReference type="STRING" id="1548547.BA177_04050"/>
<organism evidence="8 9">
    <name type="scientific">Woeseia oceani</name>
    <dbReference type="NCBI Taxonomy" id="1548547"/>
    <lineage>
        <taxon>Bacteria</taxon>
        <taxon>Pseudomonadati</taxon>
        <taxon>Pseudomonadota</taxon>
        <taxon>Gammaproteobacteria</taxon>
        <taxon>Woeseiales</taxon>
        <taxon>Woeseiaceae</taxon>
        <taxon>Woeseia</taxon>
    </lineage>
</organism>
<dbReference type="AlphaFoldDB" id="A0A193LDN4"/>
<dbReference type="InterPro" id="IPR029056">
    <property type="entry name" value="Ribokinase-like"/>
</dbReference>
<accession>A0A193LDN4</accession>
<dbReference type="GO" id="GO:0016301">
    <property type="term" value="F:kinase activity"/>
    <property type="evidence" value="ECO:0007669"/>
    <property type="project" value="UniProtKB-KW"/>
</dbReference>
<evidence type="ECO:0000259" key="6">
    <source>
        <dbReference type="Pfam" id="PF00294"/>
    </source>
</evidence>
<keyword evidence="5" id="KW-0067">ATP-binding</keyword>
<sequence>MVAQKTIDVICLGRAAVDLYGQQVGCRLEDVNSFAKYLGGSSGNIAYGAARLGLKSAMLTRVGDEHMGRFVREELARGGVDVSHVVTDPQRLTGLAILGIKDRDTFPLVFYRDNCADMAIAASDFSPEFIGSSKALLITGTHFSTPETFAASSKAIEYARAANTKVVVDIDYRPVLWGLTGRGDGETRFVSSDAVSQHLQSVLPDCDLLVGTEEEIHIAGGTDDTIEALKKIRSLTDALIVLKLGKLGCTVLDGAIPGHMKELSVFSGVEVEVLNVLGAGDAFMAGFLRGWLRNEPAARCQAYANACGALVVSRHGCAPAIPSAEELDYYLEHASEIPRPDRDAELNYLHRVTNRSPKEINEICALAFDHRVQLHGMARAAGADTQRIPVLKSLLVRAVKKACQQADLNGSVGIICDDTYGQDALNEATGRGWWIARPVEVPASHPLELEGGRSIGDRLKTWPLEHVVKCLVYYNLNDEPALRLQQERQIKELYSACCTSGHTLLLEIIPASGTGADDDILANILTRMYNLDIRPDWWKLPCMSRAAWQNVSDVIKKRAPHCRGVVLLGLDAPVKELQAGFNASAGFDICKGFTVGRSLFSEPSRQWFSDAIDDEEFVDIVAANYLNLVGYWRNRTVS</sequence>
<feature type="domain" description="Carbohydrate kinase PfkB" evidence="6">
    <location>
        <begin position="8"/>
        <end position="322"/>
    </location>
</feature>
<evidence type="ECO:0000313" key="8">
    <source>
        <dbReference type="EMBL" id="ANO50494.1"/>
    </source>
</evidence>
<evidence type="ECO:0000259" key="7">
    <source>
        <dbReference type="Pfam" id="PF09863"/>
    </source>
</evidence>
<dbReference type="InterPro" id="IPR018659">
    <property type="entry name" value="DUF2090"/>
</dbReference>
<keyword evidence="4 8" id="KW-0418">Kinase</keyword>
<dbReference type="InterPro" id="IPR013785">
    <property type="entry name" value="Aldolase_TIM"/>
</dbReference>
<evidence type="ECO:0000256" key="1">
    <source>
        <dbReference type="ARBA" id="ARBA00010688"/>
    </source>
</evidence>
<dbReference type="OrthoDB" id="9792663at2"/>
<dbReference type="KEGG" id="woc:BA177_04050"/>
<dbReference type="GO" id="GO:0005524">
    <property type="term" value="F:ATP binding"/>
    <property type="evidence" value="ECO:0007669"/>
    <property type="project" value="UniProtKB-KW"/>
</dbReference>
<dbReference type="InterPro" id="IPR050306">
    <property type="entry name" value="PfkB_Carbo_kinase"/>
</dbReference>
<name>A0A193LDN4_9GAMM</name>
<keyword evidence="9" id="KW-1185">Reference proteome</keyword>
<dbReference type="EMBL" id="CP016268">
    <property type="protein sequence ID" value="ANO50494.1"/>
    <property type="molecule type" value="Genomic_DNA"/>
</dbReference>
<reference evidence="8 9" key="1">
    <citation type="submission" date="2016-06" db="EMBL/GenBank/DDBJ databases">
        <title>Complete genome sequence of a deep-branching marine Gamma Proteobacterium Woeseia oceani type strain XK5.</title>
        <authorList>
            <person name="Mu D."/>
            <person name="Du Z."/>
        </authorList>
    </citation>
    <scope>NUCLEOTIDE SEQUENCE [LARGE SCALE GENOMIC DNA]</scope>
    <source>
        <strain evidence="8 9">XK5</strain>
    </source>
</reference>
<dbReference type="PANTHER" id="PTHR43085:SF49">
    <property type="entry name" value="5-DEHYDRO-2-DEOXYGLUCONOKINASE"/>
    <property type="match status" value="1"/>
</dbReference>
<dbReference type="RefSeq" id="WP_068613184.1">
    <property type="nucleotide sequence ID" value="NZ_CP016268.1"/>
</dbReference>
<dbReference type="InterPro" id="IPR030830">
    <property type="entry name" value="Myo_inos_IolC"/>
</dbReference>
<dbReference type="Gene3D" id="3.40.1190.20">
    <property type="match status" value="1"/>
</dbReference>
<protein>
    <submittedName>
        <fullName evidence="8">5-dehydro-2-deoxygluconokinase</fullName>
    </submittedName>
</protein>
<evidence type="ECO:0000256" key="3">
    <source>
        <dbReference type="ARBA" id="ARBA00022741"/>
    </source>
</evidence>